<keyword evidence="7" id="KW-0238">DNA-binding</keyword>
<dbReference type="Gene3D" id="1.10.10.10">
    <property type="entry name" value="Winged helix-like DNA-binding domain superfamily/Winged helix DNA-binding domain"/>
    <property type="match status" value="1"/>
</dbReference>
<reference evidence="15" key="2">
    <citation type="submission" date="2021-04" db="EMBL/GenBank/DDBJ databases">
        <authorList>
            <person name="Gilroy R."/>
        </authorList>
    </citation>
    <scope>NUCLEOTIDE SEQUENCE</scope>
    <source>
        <strain evidence="15">ChiHjej9B8-1298</strain>
    </source>
</reference>
<dbReference type="SUPFAM" id="SSF52540">
    <property type="entry name" value="P-loop containing nucleoside triphosphate hydrolases"/>
    <property type="match status" value="1"/>
</dbReference>
<keyword evidence="3" id="KW-0547">Nucleotide-binding</keyword>
<evidence type="ECO:0000313" key="15">
    <source>
        <dbReference type="EMBL" id="HIZ33590.1"/>
    </source>
</evidence>
<comment type="caution">
    <text evidence="15">The sequence shown here is derived from an EMBL/GenBank/DDBJ whole genome shotgun (WGS) entry which is preliminary data.</text>
</comment>
<dbReference type="SMART" id="SM00487">
    <property type="entry name" value="DEXDc"/>
    <property type="match status" value="1"/>
</dbReference>
<comment type="catalytic activity">
    <reaction evidence="9">
        <text>Couples ATP hydrolysis with the unwinding of duplex DNA by translocating in the 3'-5' direction.</text>
        <dbReference type="EC" id="5.6.2.4"/>
    </reaction>
</comment>
<dbReference type="EMBL" id="DXBX01000068">
    <property type="protein sequence ID" value="HIZ33590.1"/>
    <property type="molecule type" value="Genomic_DNA"/>
</dbReference>
<evidence type="ECO:0000256" key="6">
    <source>
        <dbReference type="ARBA" id="ARBA00022840"/>
    </source>
</evidence>
<dbReference type="GO" id="GO:0009378">
    <property type="term" value="F:four-way junction helicase activity"/>
    <property type="evidence" value="ECO:0007669"/>
    <property type="project" value="TreeGrafter"/>
</dbReference>
<dbReference type="InterPro" id="IPR027417">
    <property type="entry name" value="P-loop_NTPase"/>
</dbReference>
<dbReference type="InterPro" id="IPR036388">
    <property type="entry name" value="WH-like_DNA-bd_sf"/>
</dbReference>
<evidence type="ECO:0000256" key="1">
    <source>
        <dbReference type="ARBA" id="ARBA00005446"/>
    </source>
</evidence>
<name>A0A9D2J1K3_9BACE</name>
<evidence type="ECO:0000313" key="16">
    <source>
        <dbReference type="Proteomes" id="UP000824028"/>
    </source>
</evidence>
<evidence type="ECO:0000259" key="13">
    <source>
        <dbReference type="PROSITE" id="PS51192"/>
    </source>
</evidence>
<dbReference type="GO" id="GO:0005524">
    <property type="term" value="F:ATP binding"/>
    <property type="evidence" value="ECO:0007669"/>
    <property type="project" value="UniProtKB-KW"/>
</dbReference>
<evidence type="ECO:0000256" key="3">
    <source>
        <dbReference type="ARBA" id="ARBA00022741"/>
    </source>
</evidence>
<dbReference type="AlphaFoldDB" id="A0A9D2J1K3"/>
<organism evidence="15 16">
    <name type="scientific">Candidatus Bacteroides merdigallinarum</name>
    <dbReference type="NCBI Taxonomy" id="2838473"/>
    <lineage>
        <taxon>Bacteria</taxon>
        <taxon>Pseudomonadati</taxon>
        <taxon>Bacteroidota</taxon>
        <taxon>Bacteroidia</taxon>
        <taxon>Bacteroidales</taxon>
        <taxon>Bacteroidaceae</taxon>
        <taxon>Bacteroides</taxon>
    </lineage>
</organism>
<evidence type="ECO:0000256" key="9">
    <source>
        <dbReference type="ARBA" id="ARBA00034617"/>
    </source>
</evidence>
<dbReference type="Pfam" id="PF00271">
    <property type="entry name" value="Helicase_C"/>
    <property type="match status" value="1"/>
</dbReference>
<evidence type="ECO:0000256" key="7">
    <source>
        <dbReference type="ARBA" id="ARBA00023125"/>
    </source>
</evidence>
<evidence type="ECO:0000259" key="14">
    <source>
        <dbReference type="PROSITE" id="PS51194"/>
    </source>
</evidence>
<dbReference type="GO" id="GO:0043138">
    <property type="term" value="F:3'-5' DNA helicase activity"/>
    <property type="evidence" value="ECO:0007669"/>
    <property type="project" value="UniProtKB-EC"/>
</dbReference>
<dbReference type="InterPro" id="IPR014001">
    <property type="entry name" value="Helicase_ATP-bd"/>
</dbReference>
<dbReference type="InterPro" id="IPR011545">
    <property type="entry name" value="DEAD/DEAH_box_helicase_dom"/>
</dbReference>
<dbReference type="InterPro" id="IPR004589">
    <property type="entry name" value="DNA_helicase_ATP-dep_RecQ"/>
</dbReference>
<proteinExistence type="inferred from homology"/>
<dbReference type="InterPro" id="IPR001650">
    <property type="entry name" value="Helicase_C-like"/>
</dbReference>
<evidence type="ECO:0000256" key="10">
    <source>
        <dbReference type="ARBA" id="ARBA00034808"/>
    </source>
</evidence>
<dbReference type="GO" id="GO:0016787">
    <property type="term" value="F:hydrolase activity"/>
    <property type="evidence" value="ECO:0007669"/>
    <property type="project" value="UniProtKB-KW"/>
</dbReference>
<dbReference type="GO" id="GO:0043590">
    <property type="term" value="C:bacterial nucleoid"/>
    <property type="evidence" value="ECO:0007669"/>
    <property type="project" value="TreeGrafter"/>
</dbReference>
<dbReference type="PROSITE" id="PS51194">
    <property type="entry name" value="HELICASE_CTER"/>
    <property type="match status" value="1"/>
</dbReference>
<evidence type="ECO:0000256" key="12">
    <source>
        <dbReference type="ARBA" id="ARBA00044550"/>
    </source>
</evidence>
<dbReference type="Gene3D" id="3.40.50.300">
    <property type="entry name" value="P-loop containing nucleotide triphosphate hydrolases"/>
    <property type="match status" value="2"/>
</dbReference>
<evidence type="ECO:0000256" key="11">
    <source>
        <dbReference type="ARBA" id="ARBA00044535"/>
    </source>
</evidence>
<dbReference type="NCBIfam" id="TIGR00614">
    <property type="entry name" value="recQ_fam"/>
    <property type="match status" value="1"/>
</dbReference>
<evidence type="ECO:0000256" key="4">
    <source>
        <dbReference type="ARBA" id="ARBA00022801"/>
    </source>
</evidence>
<protein>
    <recommendedName>
        <fullName evidence="11">ATP-dependent DNA helicase RecQ</fullName>
        <ecNumber evidence="10">5.6.2.4</ecNumber>
    </recommendedName>
    <alternativeName>
        <fullName evidence="12">DNA 3'-5' helicase RecQ</fullName>
    </alternativeName>
</protein>
<dbReference type="GO" id="GO:0006281">
    <property type="term" value="P:DNA repair"/>
    <property type="evidence" value="ECO:0007669"/>
    <property type="project" value="TreeGrafter"/>
</dbReference>
<dbReference type="GO" id="GO:0005737">
    <property type="term" value="C:cytoplasm"/>
    <property type="evidence" value="ECO:0007669"/>
    <property type="project" value="TreeGrafter"/>
</dbReference>
<dbReference type="SMART" id="SM00490">
    <property type="entry name" value="HELICc"/>
    <property type="match status" value="1"/>
</dbReference>
<keyword evidence="4" id="KW-0378">Hydrolase</keyword>
<dbReference type="Proteomes" id="UP000824028">
    <property type="component" value="Unassembled WGS sequence"/>
</dbReference>
<dbReference type="GO" id="GO:0030894">
    <property type="term" value="C:replisome"/>
    <property type="evidence" value="ECO:0007669"/>
    <property type="project" value="TreeGrafter"/>
</dbReference>
<keyword evidence="6" id="KW-0067">ATP-binding</keyword>
<evidence type="ECO:0000256" key="8">
    <source>
        <dbReference type="ARBA" id="ARBA00023235"/>
    </source>
</evidence>
<dbReference type="Pfam" id="PF00270">
    <property type="entry name" value="DEAD"/>
    <property type="match status" value="1"/>
</dbReference>
<dbReference type="CDD" id="cd17920">
    <property type="entry name" value="DEXHc_RecQ"/>
    <property type="match status" value="1"/>
</dbReference>
<dbReference type="InterPro" id="IPR032284">
    <property type="entry name" value="RecQ_Zn-bd"/>
</dbReference>
<dbReference type="FunFam" id="3.40.50.300:FF:001389">
    <property type="entry name" value="ATP-dependent DNA helicase RecQ"/>
    <property type="match status" value="1"/>
</dbReference>
<dbReference type="GO" id="GO:0003677">
    <property type="term" value="F:DNA binding"/>
    <property type="evidence" value="ECO:0007669"/>
    <property type="project" value="UniProtKB-KW"/>
</dbReference>
<reference evidence="15" key="1">
    <citation type="journal article" date="2021" name="PeerJ">
        <title>Extensive microbial diversity within the chicken gut microbiome revealed by metagenomics and culture.</title>
        <authorList>
            <person name="Gilroy R."/>
            <person name="Ravi A."/>
            <person name="Getino M."/>
            <person name="Pursley I."/>
            <person name="Horton D.L."/>
            <person name="Alikhan N.F."/>
            <person name="Baker D."/>
            <person name="Gharbi K."/>
            <person name="Hall N."/>
            <person name="Watson M."/>
            <person name="Adriaenssens E.M."/>
            <person name="Foster-Nyarko E."/>
            <person name="Jarju S."/>
            <person name="Secka A."/>
            <person name="Antonio M."/>
            <person name="Oren A."/>
            <person name="Chaudhuri R.R."/>
            <person name="La Ragione R."/>
            <person name="Hildebrand F."/>
            <person name="Pallen M.J."/>
        </authorList>
    </citation>
    <scope>NUCLEOTIDE SEQUENCE</scope>
    <source>
        <strain evidence="15">ChiHjej9B8-1298</strain>
    </source>
</reference>
<dbReference type="EC" id="5.6.2.4" evidence="10"/>
<accession>A0A9D2J1K3</accession>
<evidence type="ECO:0000256" key="2">
    <source>
        <dbReference type="ARBA" id="ARBA00022723"/>
    </source>
</evidence>
<dbReference type="PANTHER" id="PTHR13710">
    <property type="entry name" value="DNA HELICASE RECQ FAMILY MEMBER"/>
    <property type="match status" value="1"/>
</dbReference>
<keyword evidence="8" id="KW-0413">Isomerase</keyword>
<dbReference type="GO" id="GO:0046872">
    <property type="term" value="F:metal ion binding"/>
    <property type="evidence" value="ECO:0007669"/>
    <property type="project" value="UniProtKB-KW"/>
</dbReference>
<comment type="similarity">
    <text evidence="1">Belongs to the helicase family. RecQ subfamily.</text>
</comment>
<dbReference type="PANTHER" id="PTHR13710:SF105">
    <property type="entry name" value="ATP-DEPENDENT DNA HELICASE Q1"/>
    <property type="match status" value="1"/>
</dbReference>
<keyword evidence="2" id="KW-0479">Metal-binding</keyword>
<keyword evidence="5 15" id="KW-0347">Helicase</keyword>
<sequence length="651" mass="75015">MKDLPRTDENTPAEDVYRRILKQYWGYDAFRGIQEDIIHSIGRGEDTLGLMPTGGGKSVTFQVPALAREGLCLVVTPLIALMKDQVQNLRNRGIRALCIHAGMDRQEIVTTLENAIFGNYKFLYVSPERLDTDIFRAKLRRMHISMITVDESHCISQWGYDFRPAYLKIAEIRDLLPGVPILALTATATPEVVEDIQLRLRFPRENVFRMSFERKNLAYVVRRTEDKTRELLHILRRVQGSAIVYVRSRNRTKEVAELLSAEGITADHYHAGLDDAAKDLRQHRWQRGESRVIVATNAFGMGIDKPDVRLVVHLDLPDSIEAYFQEAGRAGRDGQKAYAVILYGKTDKTALKHRIPDTFPDKDYIKEVYEHLQYYYQMAMGDGLGCTREFDIDDFCRKFKHFPIPVHSALKILTQAGYLEYTDEQDNASRVIFTVRRDELYRLNALGEEADRLIRLLLRLYTGLFTDYAFIDESALATHTGLSRHQVYMTLLNLSRMHIIRYIPRKKIPHITYTRERTELSRINIPPAVYEERKERYETRINAMLAYVDNDTICRSRLLLRYFGEKNEHDCGQCDTCLSLRNRPEDDTPPQKEIRKRILQALSTGSLTPAEVSEAIPSVAADALTEALHDLLDERCLVCENGLLKIQEKNK</sequence>
<feature type="domain" description="Helicase C-terminal" evidence="14">
    <location>
        <begin position="230"/>
        <end position="376"/>
    </location>
</feature>
<feature type="domain" description="Helicase ATP-binding" evidence="13">
    <location>
        <begin position="38"/>
        <end position="206"/>
    </location>
</feature>
<dbReference type="Pfam" id="PF16124">
    <property type="entry name" value="RecQ_Zn_bind"/>
    <property type="match status" value="1"/>
</dbReference>
<dbReference type="GO" id="GO:0006310">
    <property type="term" value="P:DNA recombination"/>
    <property type="evidence" value="ECO:0007669"/>
    <property type="project" value="InterPro"/>
</dbReference>
<evidence type="ECO:0000256" key="5">
    <source>
        <dbReference type="ARBA" id="ARBA00022806"/>
    </source>
</evidence>
<dbReference type="PROSITE" id="PS51192">
    <property type="entry name" value="HELICASE_ATP_BIND_1"/>
    <property type="match status" value="1"/>
</dbReference>
<gene>
    <name evidence="15" type="ORF">H9814_08655</name>
</gene>